<accession>A0A915E6E4</accession>
<dbReference type="Pfam" id="PF00450">
    <property type="entry name" value="Peptidase_S10"/>
    <property type="match status" value="2"/>
</dbReference>
<dbReference type="PANTHER" id="PTHR11802">
    <property type="entry name" value="SERINE PROTEASE FAMILY S10 SERINE CARBOXYPEPTIDASE"/>
    <property type="match status" value="1"/>
</dbReference>
<reference evidence="4" key="1">
    <citation type="submission" date="2022-11" db="UniProtKB">
        <authorList>
            <consortium name="WormBaseParasite"/>
        </authorList>
    </citation>
    <scope>IDENTIFICATION</scope>
</reference>
<dbReference type="Proteomes" id="UP000887574">
    <property type="component" value="Unplaced"/>
</dbReference>
<evidence type="ECO:0000313" key="3">
    <source>
        <dbReference type="Proteomes" id="UP000887574"/>
    </source>
</evidence>
<comment type="similarity">
    <text evidence="1 2">Belongs to the peptidase S10 family.</text>
</comment>
<proteinExistence type="inferred from homology"/>
<dbReference type="PROSITE" id="PS00131">
    <property type="entry name" value="CARBOXYPEPT_SER_SER"/>
    <property type="match status" value="1"/>
</dbReference>
<evidence type="ECO:0000256" key="1">
    <source>
        <dbReference type="ARBA" id="ARBA00009431"/>
    </source>
</evidence>
<protein>
    <recommendedName>
        <fullName evidence="2">Carboxypeptidase</fullName>
        <ecNumber evidence="2">3.4.16.-</ecNumber>
    </recommendedName>
</protein>
<organism evidence="3 4">
    <name type="scientific">Ditylenchus dipsaci</name>
    <dbReference type="NCBI Taxonomy" id="166011"/>
    <lineage>
        <taxon>Eukaryota</taxon>
        <taxon>Metazoa</taxon>
        <taxon>Ecdysozoa</taxon>
        <taxon>Nematoda</taxon>
        <taxon>Chromadorea</taxon>
        <taxon>Rhabditida</taxon>
        <taxon>Tylenchina</taxon>
        <taxon>Tylenchomorpha</taxon>
        <taxon>Sphaerularioidea</taxon>
        <taxon>Anguinidae</taxon>
        <taxon>Anguininae</taxon>
        <taxon>Ditylenchus</taxon>
    </lineage>
</organism>
<keyword evidence="2" id="KW-0121">Carboxypeptidase</keyword>
<dbReference type="InterPro" id="IPR018202">
    <property type="entry name" value="Ser_caboxypep_ser_AS"/>
</dbReference>
<name>A0A915E6E4_9BILA</name>
<dbReference type="GO" id="GO:0004185">
    <property type="term" value="F:serine-type carboxypeptidase activity"/>
    <property type="evidence" value="ECO:0007669"/>
    <property type="project" value="UniProtKB-UniRule"/>
</dbReference>
<dbReference type="InterPro" id="IPR029058">
    <property type="entry name" value="AB_hydrolase_fold"/>
</dbReference>
<keyword evidence="3" id="KW-1185">Reference proteome</keyword>
<dbReference type="InterPro" id="IPR001563">
    <property type="entry name" value="Peptidase_S10"/>
</dbReference>
<dbReference type="PANTHER" id="PTHR11802:SF480">
    <property type="entry name" value="CARBOXYPEPTIDASE"/>
    <property type="match status" value="1"/>
</dbReference>
<evidence type="ECO:0000313" key="4">
    <source>
        <dbReference type="WBParaSite" id="jg26688"/>
    </source>
</evidence>
<dbReference type="EC" id="3.4.16.-" evidence="2"/>
<dbReference type="PRINTS" id="PR00724">
    <property type="entry name" value="CRBOXYPTASEC"/>
</dbReference>
<dbReference type="Gene3D" id="3.40.50.1820">
    <property type="entry name" value="alpha/beta hydrolase"/>
    <property type="match status" value="2"/>
</dbReference>
<dbReference type="AlphaFoldDB" id="A0A915E6E4"/>
<keyword evidence="2" id="KW-0378">Hydrolase</keyword>
<dbReference type="GO" id="GO:0006508">
    <property type="term" value="P:proteolysis"/>
    <property type="evidence" value="ECO:0007669"/>
    <property type="project" value="UniProtKB-KW"/>
</dbReference>
<dbReference type="SUPFAM" id="SSF53474">
    <property type="entry name" value="alpha/beta-Hydrolases"/>
    <property type="match status" value="2"/>
</dbReference>
<keyword evidence="2" id="KW-0645">Protease</keyword>
<evidence type="ECO:0000256" key="2">
    <source>
        <dbReference type="RuleBase" id="RU361156"/>
    </source>
</evidence>
<dbReference type="WBParaSite" id="jg26688">
    <property type="protein sequence ID" value="jg26688"/>
    <property type="gene ID" value="jg26688"/>
</dbReference>
<sequence>MATPLQSDNKTVQICGELAYNLGFLNVWKTLNDAYNTYTDCYATPADSALLAHRHQSVTTRQLKKLSDTSKQVVLPDAYNFVDQAKLINQDSTDAFLGGACYWKNMALNYLRNASVIKALHVDIEGLPAWSGCNDVMNNNYVQQYFDTTPVFHSIFSRVSPSQPLKFLIYNGDVDMKFTPPSWFSQQYKFDNGKATLNVITVKGAGHMVAMDRPGPILQALYNFPSSALKSVSEIQNPVTKEEQDKIWDLPGLTYTPTFAQYSGYVNGAVDGNYMFYWMVEPQFDLDNAPVLLWLTGGPGCSGLGALLTEHGPFQVNPDGNTLFENQYSWNKAAFVIYLDSPRGVGFSYQDTQVNSEMIWNDEKTAADVAAAVKQLYQVYQSKLGGREFYVTGESYGGVYVPAITKLLIEQLEAGEKGPLNGLNLNLRGMSIGNGYFSNKYSMATSMDFLYYHGVIGKNDYDSARKCCVEAGQSSCQFNFSIDGCPERLSGLFGLFYNYHIDVYNIYQNATKKKNYRLEWSINKTHLICYLKDLFNYASNDASFGFPAILLTKLLIICNKNIRQYNNEDRDMTSIFKDIISSKYVDQLADSFKILIYNGDADLACTFLEAEFFIDNLVDEQMGLTIAEKQPWFYSEAKTPDVTVAAGFRKSFEFSNTKENAVILDLLTVKGADICANGQTCSGPAYAL</sequence>